<feature type="domain" description="Ferritin/DPS" evidence="3">
    <location>
        <begin position="21"/>
        <end position="155"/>
    </location>
</feature>
<dbReference type="CDD" id="cd01043">
    <property type="entry name" value="DPS"/>
    <property type="match status" value="1"/>
</dbReference>
<dbReference type="Pfam" id="PF00210">
    <property type="entry name" value="Ferritin"/>
    <property type="match status" value="1"/>
</dbReference>
<dbReference type="PANTHER" id="PTHR42932">
    <property type="entry name" value="GENERAL STRESS PROTEIN 20U"/>
    <property type="match status" value="1"/>
</dbReference>
<dbReference type="InterPro" id="IPR002177">
    <property type="entry name" value="DPS_DNA-bd"/>
</dbReference>
<dbReference type="GO" id="GO:0016722">
    <property type="term" value="F:oxidoreductase activity, acting on metal ions"/>
    <property type="evidence" value="ECO:0007669"/>
    <property type="project" value="InterPro"/>
</dbReference>
<dbReference type="PRINTS" id="PR01346">
    <property type="entry name" value="HELNAPAPROT"/>
</dbReference>
<gene>
    <name evidence="4" type="ORF">RJ45_08100</name>
</gene>
<dbReference type="InterPro" id="IPR012347">
    <property type="entry name" value="Ferritin-like"/>
</dbReference>
<dbReference type="InterPro" id="IPR023188">
    <property type="entry name" value="DPS_DNA-bd_CS"/>
</dbReference>
<evidence type="ECO:0000313" key="4">
    <source>
        <dbReference type="EMBL" id="KHT64046.1"/>
    </source>
</evidence>
<evidence type="ECO:0000313" key="5">
    <source>
        <dbReference type="Proteomes" id="UP000031278"/>
    </source>
</evidence>
<dbReference type="PROSITE" id="PS00819">
    <property type="entry name" value="DPS_2"/>
    <property type="match status" value="1"/>
</dbReference>
<dbReference type="AlphaFoldDB" id="A0A0B9GZ70"/>
<dbReference type="Proteomes" id="UP000031278">
    <property type="component" value="Unassembled WGS sequence"/>
</dbReference>
<dbReference type="EMBL" id="JWLZ01000124">
    <property type="protein sequence ID" value="KHT64046.1"/>
    <property type="molecule type" value="Genomic_DNA"/>
</dbReference>
<name>A0A0B9GZ70_9GAMM</name>
<comment type="similarity">
    <text evidence="1 2">Belongs to the Dps family.</text>
</comment>
<comment type="caution">
    <text evidence="4">The sequence shown here is derived from an EMBL/GenBank/DDBJ whole genome shotgun (WGS) entry which is preliminary data.</text>
</comment>
<dbReference type="PROSITE" id="PS00818">
    <property type="entry name" value="DPS_1"/>
    <property type="match status" value="1"/>
</dbReference>
<evidence type="ECO:0000256" key="2">
    <source>
        <dbReference type="RuleBase" id="RU003875"/>
    </source>
</evidence>
<dbReference type="GO" id="GO:0008199">
    <property type="term" value="F:ferric iron binding"/>
    <property type="evidence" value="ECO:0007669"/>
    <property type="project" value="InterPro"/>
</dbReference>
<dbReference type="PIRSF" id="PIRSF005900">
    <property type="entry name" value="Dps"/>
    <property type="match status" value="1"/>
</dbReference>
<accession>A0A0B9GZ70</accession>
<proteinExistence type="inferred from homology"/>
<dbReference type="SUPFAM" id="SSF47240">
    <property type="entry name" value="Ferritin-like"/>
    <property type="match status" value="1"/>
</dbReference>
<sequence length="158" mass="18019">MSTHNMIGLDSVKSEELAVELNKLLANYQVLYMNTRGYHWNIRGKEFFELHVKFEEIYTDLQVKIDELAERVLTLGATPSHSFSEYLEVSEIKEHLNAHTGNECVGGLQQGFQAVLGMQRSILALAGEANDEGTAAIMGDYIREQEKLMWMFNAYNRN</sequence>
<reference evidence="4 5" key="1">
    <citation type="submission" date="2014-12" db="EMBL/GenBank/DDBJ databases">
        <title>Genome sequencing of Photobacterium gaetbulicola AD005a.</title>
        <authorList>
            <person name="Adrian T.G.S."/>
            <person name="Chan K.G."/>
        </authorList>
    </citation>
    <scope>NUCLEOTIDE SEQUENCE [LARGE SCALE GENOMIC DNA]</scope>
    <source>
        <strain evidence="4 5">AD005a</strain>
    </source>
</reference>
<dbReference type="RefSeq" id="WP_039460553.1">
    <property type="nucleotide sequence ID" value="NZ_JWLZ01000124.1"/>
</dbReference>
<evidence type="ECO:0000259" key="3">
    <source>
        <dbReference type="Pfam" id="PF00210"/>
    </source>
</evidence>
<organism evidence="4 5">
    <name type="scientific">Photobacterium gaetbulicola</name>
    <dbReference type="NCBI Taxonomy" id="1295392"/>
    <lineage>
        <taxon>Bacteria</taxon>
        <taxon>Pseudomonadati</taxon>
        <taxon>Pseudomonadota</taxon>
        <taxon>Gammaproteobacteria</taxon>
        <taxon>Vibrionales</taxon>
        <taxon>Vibrionaceae</taxon>
        <taxon>Photobacterium</taxon>
    </lineage>
</organism>
<dbReference type="InterPro" id="IPR008331">
    <property type="entry name" value="Ferritin_DPS_dom"/>
</dbReference>
<dbReference type="InterPro" id="IPR009078">
    <property type="entry name" value="Ferritin-like_SF"/>
</dbReference>
<dbReference type="Gene3D" id="1.20.1260.10">
    <property type="match status" value="1"/>
</dbReference>
<dbReference type="PANTHER" id="PTHR42932:SF1">
    <property type="entry name" value="GENERAL STRESS PROTEIN 20U"/>
    <property type="match status" value="1"/>
</dbReference>
<protein>
    <submittedName>
        <fullName evidence="4">DNA polymerase sliding clamp subunit</fullName>
    </submittedName>
</protein>
<evidence type="ECO:0000256" key="1">
    <source>
        <dbReference type="ARBA" id="ARBA00009497"/>
    </source>
</evidence>